<dbReference type="Gene3D" id="2.40.160.10">
    <property type="entry name" value="Porin"/>
    <property type="match status" value="1"/>
</dbReference>
<keyword evidence="6" id="KW-1185">Reference proteome</keyword>
<dbReference type="HOGENOM" id="CLU_052660_1_0_0"/>
<evidence type="ECO:0000256" key="3">
    <source>
        <dbReference type="ARBA" id="ARBA00022729"/>
    </source>
</evidence>
<dbReference type="STRING" id="522772.Dacet_2100"/>
<accession>D4H272</accession>
<dbReference type="PaxDb" id="522772-Dacet_2100"/>
<dbReference type="InterPro" id="IPR023614">
    <property type="entry name" value="Porin_dom_sf"/>
</dbReference>
<dbReference type="InParanoid" id="D4H272"/>
<feature type="chain" id="PRO_5003057713" evidence="4">
    <location>
        <begin position="22"/>
        <end position="409"/>
    </location>
</feature>
<evidence type="ECO:0000256" key="2">
    <source>
        <dbReference type="ARBA" id="ARBA00022448"/>
    </source>
</evidence>
<dbReference type="AlphaFoldDB" id="D4H272"/>
<dbReference type="KEGG" id="dap:Dacet_2100"/>
<organism evidence="5 6">
    <name type="scientific">Denitrovibrio acetiphilus (strain DSM 12809 / NBRC 114555 / N2460)</name>
    <dbReference type="NCBI Taxonomy" id="522772"/>
    <lineage>
        <taxon>Bacteria</taxon>
        <taxon>Pseudomonadati</taxon>
        <taxon>Deferribacterota</taxon>
        <taxon>Deferribacteres</taxon>
        <taxon>Deferribacterales</taxon>
        <taxon>Geovibrionaceae</taxon>
        <taxon>Denitrovibrio</taxon>
    </lineage>
</organism>
<reference evidence="5 6" key="1">
    <citation type="journal article" date="2010" name="Stand. Genomic Sci.">
        <title>Complete genome sequence of Denitrovibrio acetiphilus type strain (N2460).</title>
        <authorList>
            <person name="Kiss H."/>
            <person name="Lang E."/>
            <person name="Lapidus A."/>
            <person name="Copeland A."/>
            <person name="Nolan M."/>
            <person name="Glavina Del Rio T."/>
            <person name="Chen F."/>
            <person name="Lucas S."/>
            <person name="Tice H."/>
            <person name="Cheng J.F."/>
            <person name="Han C."/>
            <person name="Goodwin L."/>
            <person name="Pitluck S."/>
            <person name="Liolios K."/>
            <person name="Pati A."/>
            <person name="Ivanova N."/>
            <person name="Mavromatis K."/>
            <person name="Chen A."/>
            <person name="Palaniappan K."/>
            <person name="Land M."/>
            <person name="Hauser L."/>
            <person name="Chang Y.J."/>
            <person name="Jeffries C.D."/>
            <person name="Detter J.C."/>
            <person name="Brettin T."/>
            <person name="Spring S."/>
            <person name="Rohde M."/>
            <person name="Goker M."/>
            <person name="Woyke T."/>
            <person name="Bristow J."/>
            <person name="Eisen J.A."/>
            <person name="Markowitz V."/>
            <person name="Hugenholtz P."/>
            <person name="Kyrpides N.C."/>
            <person name="Klenk H.P."/>
        </authorList>
    </citation>
    <scope>NUCLEOTIDE SEQUENCE [LARGE SCALE GENOMIC DNA]</scope>
    <source>
        <strain evidence="6">DSM 12809 / NBRC 114555 / N2460</strain>
    </source>
</reference>
<dbReference type="InterPro" id="IPR005318">
    <property type="entry name" value="OM_porin_bac"/>
</dbReference>
<comment type="similarity">
    <text evidence="1">Belongs to the outer membrane porin (Opr) (TC 1.B.25) family.</text>
</comment>
<sequence precursor="true">MRFLNLVTMLVLIMTSSIAYSADTLAEAFSKGTLKGELRTFYFERDFDEATTDRADFAVGSLLYYKTAPLHGISAGLAFASSNDLGSDEDKNVYGLLATGDDGDHESYTRMQEYYIQGEWFDTVVKYGAQEINTPFMNKHDIRMSPKTYKGLSLVNNSVNGLTLSGYYITEFMGWNDDEFMSISESAGAGDDDSALLVGGIKYQLPVSVVKASVAGWQYYLEDVFQSTYFEGSVGKKIGDYNLHITPSYLTQKSQGDELVGDFDTTQYGFNAGVAAYGLSLTGFYARTPDDGVFAPWGDGKVIIQQIIAAGRADEDAYAVKLGYNFGALGLRGLDAYVFYGMYDTPESGAAASSDIDETDFSLQYKFDEDSYLKGFSVRVRYAIIDQDTAEDYNDFRVYIKYSFALSGK</sequence>
<dbReference type="GO" id="GO:0016020">
    <property type="term" value="C:membrane"/>
    <property type="evidence" value="ECO:0007669"/>
    <property type="project" value="InterPro"/>
</dbReference>
<proteinExistence type="inferred from homology"/>
<evidence type="ECO:0000256" key="4">
    <source>
        <dbReference type="SAM" id="SignalP"/>
    </source>
</evidence>
<dbReference type="OrthoDB" id="5297269at2"/>
<feature type="signal peptide" evidence="4">
    <location>
        <begin position="1"/>
        <end position="21"/>
    </location>
</feature>
<dbReference type="Proteomes" id="UP000002012">
    <property type="component" value="Chromosome"/>
</dbReference>
<dbReference type="RefSeq" id="WP_013011366.1">
    <property type="nucleotide sequence ID" value="NC_013943.1"/>
</dbReference>
<evidence type="ECO:0000256" key="1">
    <source>
        <dbReference type="ARBA" id="ARBA00009075"/>
    </source>
</evidence>
<dbReference type="PANTHER" id="PTHR34596">
    <property type="entry name" value="CHITOPORIN"/>
    <property type="match status" value="1"/>
</dbReference>
<dbReference type="EMBL" id="CP001968">
    <property type="protein sequence ID" value="ADD68863.1"/>
    <property type="molecule type" value="Genomic_DNA"/>
</dbReference>
<protein>
    <submittedName>
        <fullName evidence="5">Outer membrane porin</fullName>
    </submittedName>
</protein>
<keyword evidence="2" id="KW-0813">Transport</keyword>
<keyword evidence="3 4" id="KW-0732">Signal</keyword>
<dbReference type="eggNOG" id="COG3203">
    <property type="taxonomic scope" value="Bacteria"/>
</dbReference>
<gene>
    <name evidence="5" type="ordered locus">Dacet_2100</name>
</gene>
<dbReference type="PANTHER" id="PTHR34596:SF2">
    <property type="entry name" value="CHITOPORIN"/>
    <property type="match status" value="1"/>
</dbReference>
<evidence type="ECO:0000313" key="5">
    <source>
        <dbReference type="EMBL" id="ADD68863.1"/>
    </source>
</evidence>
<name>D4H272_DENA2</name>
<dbReference type="Pfam" id="PF03573">
    <property type="entry name" value="OprD"/>
    <property type="match status" value="1"/>
</dbReference>
<dbReference type="GO" id="GO:0015288">
    <property type="term" value="F:porin activity"/>
    <property type="evidence" value="ECO:0007669"/>
    <property type="project" value="TreeGrafter"/>
</dbReference>
<evidence type="ECO:0000313" key="6">
    <source>
        <dbReference type="Proteomes" id="UP000002012"/>
    </source>
</evidence>